<organism evidence="2 3">
    <name type="scientific">Abeliophyllum distichum</name>
    <dbReference type="NCBI Taxonomy" id="126358"/>
    <lineage>
        <taxon>Eukaryota</taxon>
        <taxon>Viridiplantae</taxon>
        <taxon>Streptophyta</taxon>
        <taxon>Embryophyta</taxon>
        <taxon>Tracheophyta</taxon>
        <taxon>Spermatophyta</taxon>
        <taxon>Magnoliopsida</taxon>
        <taxon>eudicotyledons</taxon>
        <taxon>Gunneridae</taxon>
        <taxon>Pentapetalae</taxon>
        <taxon>asterids</taxon>
        <taxon>lamiids</taxon>
        <taxon>Lamiales</taxon>
        <taxon>Oleaceae</taxon>
        <taxon>Forsythieae</taxon>
        <taxon>Abeliophyllum</taxon>
    </lineage>
</organism>
<dbReference type="Proteomes" id="UP001604336">
    <property type="component" value="Unassembled WGS sequence"/>
</dbReference>
<dbReference type="AlphaFoldDB" id="A0ABD1QE05"/>
<evidence type="ECO:0000256" key="1">
    <source>
        <dbReference type="SAM" id="MobiDB-lite"/>
    </source>
</evidence>
<comment type="caution">
    <text evidence="2">The sequence shown here is derived from an EMBL/GenBank/DDBJ whole genome shotgun (WGS) entry which is preliminary data.</text>
</comment>
<feature type="compositionally biased region" description="Basic and acidic residues" evidence="1">
    <location>
        <begin position="1"/>
        <end position="10"/>
    </location>
</feature>
<keyword evidence="3" id="KW-1185">Reference proteome</keyword>
<protein>
    <submittedName>
        <fullName evidence="2">Uncharacterized protein</fullName>
    </submittedName>
</protein>
<accession>A0ABD1QE05</accession>
<name>A0ABD1QE05_9LAMI</name>
<proteinExistence type="predicted"/>
<gene>
    <name evidence="2" type="ORF">Adt_35190</name>
</gene>
<evidence type="ECO:0000313" key="2">
    <source>
        <dbReference type="EMBL" id="KAL2474454.1"/>
    </source>
</evidence>
<evidence type="ECO:0000313" key="3">
    <source>
        <dbReference type="Proteomes" id="UP001604336"/>
    </source>
</evidence>
<reference evidence="3" key="1">
    <citation type="submission" date="2024-07" db="EMBL/GenBank/DDBJ databases">
        <title>Two chromosome-level genome assemblies of Korean endemic species Abeliophyllum distichum and Forsythia ovata (Oleaceae).</title>
        <authorList>
            <person name="Jang H."/>
        </authorList>
    </citation>
    <scope>NUCLEOTIDE SEQUENCE [LARGE SCALE GENOMIC DNA]</scope>
</reference>
<feature type="region of interest" description="Disordered" evidence="1">
    <location>
        <begin position="1"/>
        <end position="43"/>
    </location>
</feature>
<dbReference type="EMBL" id="JBFOLK010000011">
    <property type="protein sequence ID" value="KAL2474454.1"/>
    <property type="molecule type" value="Genomic_DNA"/>
</dbReference>
<sequence>MPVDSVHKWEGACPTMPSKKVADRKGPDVGVPKMKGSLDKRDAPAVKALDEELRQLATEASMACSRITVEELEDIRLSYDIPASVTLRAPGLDGTCRRSS</sequence>